<accession>A0ABQ2GWB4</accession>
<evidence type="ECO:0000256" key="3">
    <source>
        <dbReference type="ARBA" id="ARBA00013194"/>
    </source>
</evidence>
<keyword evidence="9" id="KW-1185">Reference proteome</keyword>
<dbReference type="PANTHER" id="PTHR47245:SF2">
    <property type="entry name" value="PEPTIDYL-PROLYL CIS-TRANS ISOMERASE HP_0175-RELATED"/>
    <property type="match status" value="1"/>
</dbReference>
<dbReference type="Pfam" id="PF00639">
    <property type="entry name" value="Rotamase"/>
    <property type="match status" value="1"/>
</dbReference>
<protein>
    <recommendedName>
        <fullName evidence="3">peptidylprolyl isomerase</fullName>
        <ecNumber evidence="3">5.2.1.8</ecNumber>
    </recommendedName>
</protein>
<comment type="caution">
    <text evidence="8">The sequence shown here is derived from an EMBL/GenBank/DDBJ whole genome shotgun (WGS) entry which is preliminary data.</text>
</comment>
<evidence type="ECO:0000313" key="9">
    <source>
        <dbReference type="Proteomes" id="UP000616499"/>
    </source>
</evidence>
<evidence type="ECO:0000313" key="8">
    <source>
        <dbReference type="EMBL" id="GGM16590.1"/>
    </source>
</evidence>
<gene>
    <name evidence="8" type="ORF">GCM10009425_29420</name>
</gene>
<comment type="similarity">
    <text evidence="2">Belongs to the PpiC/parvulin rotamase family.</text>
</comment>
<dbReference type="InterPro" id="IPR000297">
    <property type="entry name" value="PPIase_PpiC"/>
</dbReference>
<keyword evidence="5 8" id="KW-0413">Isomerase</keyword>
<feature type="region of interest" description="Disordered" evidence="6">
    <location>
        <begin position="10"/>
        <end position="30"/>
    </location>
</feature>
<evidence type="ECO:0000256" key="5">
    <source>
        <dbReference type="PROSITE-ProRule" id="PRU00278"/>
    </source>
</evidence>
<dbReference type="PROSITE" id="PS01096">
    <property type="entry name" value="PPIC_PPIASE_1"/>
    <property type="match status" value="1"/>
</dbReference>
<dbReference type="SUPFAM" id="SSF54534">
    <property type="entry name" value="FKBP-like"/>
    <property type="match status" value="1"/>
</dbReference>
<dbReference type="GO" id="GO:0016853">
    <property type="term" value="F:isomerase activity"/>
    <property type="evidence" value="ECO:0007669"/>
    <property type="project" value="UniProtKB-KW"/>
</dbReference>
<keyword evidence="4 5" id="KW-0697">Rotamase</keyword>
<sequence length="302" mass="33194">MTCTGGCKANKQGNVEGCKHPAPQDGAPLRASGAEPMVIASSEQEWPRVRVNGVAITPEAIAEELQYHPAPSRETAIYQTVQALVMREILRQRVVEQGLAGTGTKAVAEEAAICQLLERDVKSPDADEETCLRYYTSHQARFSSAPLIAASHILLACAPDDVDTRSQARVQALEMIEQLSRFPDQFGELAQRYSACPSSAQGGSLGQLSQGQTVPEFERVLFRLPKRLSKQPLESRYGVHVVHVDERLEGSMLPYEVVKNTIKDQLNQQAWHIALAHHLRILVGQALIEGIRFDGIDSPLLQ</sequence>
<dbReference type="Proteomes" id="UP000616499">
    <property type="component" value="Unassembled WGS sequence"/>
</dbReference>
<evidence type="ECO:0000256" key="4">
    <source>
        <dbReference type="ARBA" id="ARBA00023110"/>
    </source>
</evidence>
<dbReference type="PANTHER" id="PTHR47245">
    <property type="entry name" value="PEPTIDYLPROLYL ISOMERASE"/>
    <property type="match status" value="1"/>
</dbReference>
<comment type="catalytic activity">
    <reaction evidence="1">
        <text>[protein]-peptidylproline (omega=180) = [protein]-peptidylproline (omega=0)</text>
        <dbReference type="Rhea" id="RHEA:16237"/>
        <dbReference type="Rhea" id="RHEA-COMP:10747"/>
        <dbReference type="Rhea" id="RHEA-COMP:10748"/>
        <dbReference type="ChEBI" id="CHEBI:83833"/>
        <dbReference type="ChEBI" id="CHEBI:83834"/>
        <dbReference type="EC" id="5.2.1.8"/>
    </reaction>
</comment>
<dbReference type="InterPro" id="IPR050245">
    <property type="entry name" value="PrsA_foldase"/>
</dbReference>
<dbReference type="Gene3D" id="3.10.50.40">
    <property type="match status" value="1"/>
</dbReference>
<dbReference type="EC" id="5.2.1.8" evidence="3"/>
<name>A0ABQ2GWB4_9PSED</name>
<organism evidence="8 9">
    <name type="scientific">Pseudomonas asuensis</name>
    <dbReference type="NCBI Taxonomy" id="1825787"/>
    <lineage>
        <taxon>Bacteria</taxon>
        <taxon>Pseudomonadati</taxon>
        <taxon>Pseudomonadota</taxon>
        <taxon>Gammaproteobacteria</taxon>
        <taxon>Pseudomonadales</taxon>
        <taxon>Pseudomonadaceae</taxon>
        <taxon>Pseudomonas</taxon>
    </lineage>
</organism>
<dbReference type="InterPro" id="IPR023058">
    <property type="entry name" value="PPIase_PpiC_CS"/>
</dbReference>
<reference evidence="9" key="1">
    <citation type="journal article" date="2019" name="Int. J. Syst. Evol. Microbiol.">
        <title>The Global Catalogue of Microorganisms (GCM) 10K type strain sequencing project: providing services to taxonomists for standard genome sequencing and annotation.</title>
        <authorList>
            <consortium name="The Broad Institute Genomics Platform"/>
            <consortium name="The Broad Institute Genome Sequencing Center for Infectious Disease"/>
            <person name="Wu L."/>
            <person name="Ma J."/>
        </authorList>
    </citation>
    <scope>NUCLEOTIDE SEQUENCE [LARGE SCALE GENOMIC DNA]</scope>
    <source>
        <strain evidence="9">JCM 13501</strain>
    </source>
</reference>
<evidence type="ECO:0000256" key="6">
    <source>
        <dbReference type="SAM" id="MobiDB-lite"/>
    </source>
</evidence>
<evidence type="ECO:0000256" key="2">
    <source>
        <dbReference type="ARBA" id="ARBA00007656"/>
    </source>
</evidence>
<dbReference type="EMBL" id="BMNW01000006">
    <property type="protein sequence ID" value="GGM16590.1"/>
    <property type="molecule type" value="Genomic_DNA"/>
</dbReference>
<dbReference type="InterPro" id="IPR046357">
    <property type="entry name" value="PPIase_dom_sf"/>
</dbReference>
<evidence type="ECO:0000256" key="1">
    <source>
        <dbReference type="ARBA" id="ARBA00000971"/>
    </source>
</evidence>
<dbReference type="RefSeq" id="WP_188866876.1">
    <property type="nucleotide sequence ID" value="NZ_BMNW01000006.1"/>
</dbReference>
<proteinExistence type="inferred from homology"/>
<feature type="domain" description="PpiC" evidence="7">
    <location>
        <begin position="145"/>
        <end position="246"/>
    </location>
</feature>
<dbReference type="PROSITE" id="PS50198">
    <property type="entry name" value="PPIC_PPIASE_2"/>
    <property type="match status" value="1"/>
</dbReference>
<evidence type="ECO:0000259" key="7">
    <source>
        <dbReference type="PROSITE" id="PS50198"/>
    </source>
</evidence>